<dbReference type="SUPFAM" id="SSF53448">
    <property type="entry name" value="Nucleotide-diphospho-sugar transferases"/>
    <property type="match status" value="1"/>
</dbReference>
<dbReference type="Pfam" id="PF00535">
    <property type="entry name" value="Glycos_transf_2"/>
    <property type="match status" value="1"/>
</dbReference>
<dbReference type="RefSeq" id="WP_209143343.1">
    <property type="nucleotide sequence ID" value="NZ_JAGHKO010000014.1"/>
</dbReference>
<proteinExistence type="predicted"/>
<sequence>MINLNFITWSLFNHDVNQGKGAAIHTGIAQATGEYLLVQDADLNDPDGYNTLEIRCAWPGRCGIRLTIYG</sequence>
<dbReference type="Proteomes" id="UP000677244">
    <property type="component" value="Unassembled WGS sequence"/>
</dbReference>
<feature type="domain" description="Glycosyltransferase 2-like" evidence="1">
    <location>
        <begin position="11"/>
        <end position="47"/>
    </location>
</feature>
<comment type="caution">
    <text evidence="2">The sequence shown here is derived from an EMBL/GenBank/DDBJ whole genome shotgun (WGS) entry which is preliminary data.</text>
</comment>
<protein>
    <submittedName>
        <fullName evidence="2">Glycosyltransferase</fullName>
        <ecNumber evidence="2">2.4.-.-</ecNumber>
    </submittedName>
</protein>
<dbReference type="EC" id="2.4.-.-" evidence="2"/>
<name>A0ABS3Z391_9BACT</name>
<evidence type="ECO:0000259" key="1">
    <source>
        <dbReference type="Pfam" id="PF00535"/>
    </source>
</evidence>
<accession>A0ABS3Z391</accession>
<keyword evidence="3" id="KW-1185">Reference proteome</keyword>
<dbReference type="InterPro" id="IPR001173">
    <property type="entry name" value="Glyco_trans_2-like"/>
</dbReference>
<keyword evidence="2" id="KW-0328">Glycosyltransferase</keyword>
<dbReference type="InterPro" id="IPR029044">
    <property type="entry name" value="Nucleotide-diphossugar_trans"/>
</dbReference>
<dbReference type="GO" id="GO:0016757">
    <property type="term" value="F:glycosyltransferase activity"/>
    <property type="evidence" value="ECO:0007669"/>
    <property type="project" value="UniProtKB-KW"/>
</dbReference>
<organism evidence="2 3">
    <name type="scientific">Niastella soli</name>
    <dbReference type="NCBI Taxonomy" id="2821487"/>
    <lineage>
        <taxon>Bacteria</taxon>
        <taxon>Pseudomonadati</taxon>
        <taxon>Bacteroidota</taxon>
        <taxon>Chitinophagia</taxon>
        <taxon>Chitinophagales</taxon>
        <taxon>Chitinophagaceae</taxon>
        <taxon>Niastella</taxon>
    </lineage>
</organism>
<evidence type="ECO:0000313" key="2">
    <source>
        <dbReference type="EMBL" id="MBO9204605.1"/>
    </source>
</evidence>
<keyword evidence="2" id="KW-0808">Transferase</keyword>
<evidence type="ECO:0000313" key="3">
    <source>
        <dbReference type="Proteomes" id="UP000677244"/>
    </source>
</evidence>
<dbReference type="Gene3D" id="3.90.550.10">
    <property type="entry name" value="Spore Coat Polysaccharide Biosynthesis Protein SpsA, Chain A"/>
    <property type="match status" value="1"/>
</dbReference>
<gene>
    <name evidence="2" type="ORF">J7I42_30235</name>
</gene>
<reference evidence="2 3" key="1">
    <citation type="submission" date="2021-03" db="EMBL/GenBank/DDBJ databases">
        <title>Assistant Professor.</title>
        <authorList>
            <person name="Huq M.A."/>
        </authorList>
    </citation>
    <scope>NUCLEOTIDE SEQUENCE [LARGE SCALE GENOMIC DNA]</scope>
    <source>
        <strain evidence="2 3">MAH-29</strain>
    </source>
</reference>
<dbReference type="EMBL" id="JAGHKO010000014">
    <property type="protein sequence ID" value="MBO9204605.1"/>
    <property type="molecule type" value="Genomic_DNA"/>
</dbReference>